<keyword evidence="16" id="KW-1185">Reference proteome</keyword>
<evidence type="ECO:0000256" key="3">
    <source>
        <dbReference type="ARBA" id="ARBA00012438"/>
    </source>
</evidence>
<evidence type="ECO:0000256" key="5">
    <source>
        <dbReference type="ARBA" id="ARBA00022679"/>
    </source>
</evidence>
<comment type="catalytic activity">
    <reaction evidence="1">
        <text>ATP + protein L-histidine = ADP + protein N-phospho-L-histidine.</text>
        <dbReference type="EC" id="2.7.13.3"/>
    </reaction>
</comment>
<feature type="compositionally biased region" description="Basic and acidic residues" evidence="11">
    <location>
        <begin position="792"/>
        <end position="802"/>
    </location>
</feature>
<feature type="domain" description="Histidine kinase" evidence="13">
    <location>
        <begin position="594"/>
        <end position="743"/>
    </location>
</feature>
<organism evidence="15 16">
    <name type="scientific">Scardovia inopinata F0304</name>
    <dbReference type="NCBI Taxonomy" id="641146"/>
    <lineage>
        <taxon>Bacteria</taxon>
        <taxon>Bacillati</taxon>
        <taxon>Actinomycetota</taxon>
        <taxon>Actinomycetes</taxon>
        <taxon>Bifidobacteriales</taxon>
        <taxon>Bifidobacteriaceae</taxon>
        <taxon>Scardovia</taxon>
    </lineage>
</organism>
<dbReference type="FunFam" id="1.10.287.130:FF:000001">
    <property type="entry name" value="Two-component sensor histidine kinase"/>
    <property type="match status" value="1"/>
</dbReference>
<feature type="compositionally biased region" description="Polar residues" evidence="11">
    <location>
        <begin position="536"/>
        <end position="554"/>
    </location>
</feature>
<evidence type="ECO:0000256" key="9">
    <source>
        <dbReference type="ARBA" id="ARBA00023012"/>
    </source>
</evidence>
<dbReference type="CDD" id="cd00075">
    <property type="entry name" value="HATPase"/>
    <property type="match status" value="1"/>
</dbReference>
<sequence>MDTHTSETSGKQSRHKPQAVSRFSRWRDKHRLRASYIPLTAKLTTLVFLIIMIAGIFMTFAAHQLVYAALMDQTNTQLIQEAESVRKNVALIQRQASRRENIFNRQGFSDSTDSSDSTASKRETQQALNDFLEAQGTNGPTDYFMQIRDAQYRILATPFTSIASNNLISIPRLSSSSFIVSQVPLDGEAVIVPARVTVLNKKYDQAAYVRASTDWLVRAISIPDPDTGETQYVVYIAKSLYWVNDAVSRIVRYFIIVDVAVIICGALLALLSIRQALKPLKRIEKTAAQIAAGDLSQRVPAAPTNTEIGSLSSSLNAMLSRIEGSFKKQEETTEQMKRFVSDASHELRTPLAAIHGYAELYKMQRDTPGALERADTAIDHIETSSTRMSSLVEALLSLARLDEGRGIDLGQKMRLDQIIKEAAEDLHALDPQRTITLGRVAVDQTSMLSQIAAVAAGTSVSASAEPENSDDDQTDFADRFSRTARSSQDSRFSQDARSYQPVRRGIDKTGANKTNKTGEKGKAGGKGKTGDKSRGRNQNWGRGHNLSHTLNGNLSRGFARKNTASSADTHQQTLAVPVEKRLSIVPGTVPEVSVGGDPTRIRQVVTNIIGNIHRYTPADSPVEIGVSLVKAVTSSADLSKYDPSSSTLAAFLEDVAVAKKTNSGREFAIIHVSDHGPGVNSEKMTKIFERFYTTDPSRARQKGGSGLGMSIALAVVKAHHGFICATTTPGGGLSFTIIIPSSQTRMFLDNTAGSDQPHTSVEDARKNRQAQKRRRKQEQHQQEQIRQIVYKPFDKRETDKAGQDNSSQQ</sequence>
<dbReference type="InterPro" id="IPR004358">
    <property type="entry name" value="Sig_transdc_His_kin-like_C"/>
</dbReference>
<dbReference type="InterPro" id="IPR003660">
    <property type="entry name" value="HAMP_dom"/>
</dbReference>
<feature type="region of interest" description="Disordered" evidence="11">
    <location>
        <begin position="1"/>
        <end position="22"/>
    </location>
</feature>
<dbReference type="eggNOG" id="COG5002">
    <property type="taxonomic scope" value="Bacteria"/>
</dbReference>
<evidence type="ECO:0000313" key="15">
    <source>
        <dbReference type="EMBL" id="EFG26302.2"/>
    </source>
</evidence>
<dbReference type="CDD" id="cd00082">
    <property type="entry name" value="HisKA"/>
    <property type="match status" value="1"/>
</dbReference>
<evidence type="ECO:0000256" key="10">
    <source>
        <dbReference type="ARBA" id="ARBA00023136"/>
    </source>
</evidence>
<evidence type="ECO:0000256" key="12">
    <source>
        <dbReference type="SAM" id="Phobius"/>
    </source>
</evidence>
<dbReference type="Pfam" id="PF00512">
    <property type="entry name" value="HisKA"/>
    <property type="match status" value="1"/>
</dbReference>
<evidence type="ECO:0000259" key="14">
    <source>
        <dbReference type="PROSITE" id="PS50885"/>
    </source>
</evidence>
<dbReference type="SUPFAM" id="SSF158472">
    <property type="entry name" value="HAMP domain-like"/>
    <property type="match status" value="1"/>
</dbReference>
<feature type="compositionally biased region" description="Low complexity" evidence="11">
    <location>
        <begin position="109"/>
        <end position="118"/>
    </location>
</feature>
<feature type="region of interest" description="Disordered" evidence="11">
    <location>
        <begin position="748"/>
        <end position="809"/>
    </location>
</feature>
<dbReference type="PROSITE" id="PS50885">
    <property type="entry name" value="HAMP"/>
    <property type="match status" value="1"/>
</dbReference>
<feature type="region of interest" description="Disordered" evidence="11">
    <location>
        <begin position="103"/>
        <end position="122"/>
    </location>
</feature>
<dbReference type="SMART" id="SM00304">
    <property type="entry name" value="HAMP"/>
    <property type="match status" value="1"/>
</dbReference>
<dbReference type="SUPFAM" id="SSF47384">
    <property type="entry name" value="Homodimeric domain of signal transducing histidine kinase"/>
    <property type="match status" value="1"/>
</dbReference>
<dbReference type="SUPFAM" id="SSF55874">
    <property type="entry name" value="ATPase domain of HSP90 chaperone/DNA topoisomerase II/histidine kinase"/>
    <property type="match status" value="1"/>
</dbReference>
<feature type="transmembrane region" description="Helical" evidence="12">
    <location>
        <begin position="250"/>
        <end position="273"/>
    </location>
</feature>
<dbReference type="Gene3D" id="3.30.565.10">
    <property type="entry name" value="Histidine kinase-like ATPase, C-terminal domain"/>
    <property type="match status" value="1"/>
</dbReference>
<feature type="compositionally biased region" description="Basic residues" evidence="11">
    <location>
        <begin position="767"/>
        <end position="777"/>
    </location>
</feature>
<evidence type="ECO:0000256" key="4">
    <source>
        <dbReference type="ARBA" id="ARBA00022553"/>
    </source>
</evidence>
<keyword evidence="6 12" id="KW-0812">Transmembrane</keyword>
<keyword evidence="4" id="KW-0597">Phosphoprotein</keyword>
<dbReference type="InterPro" id="IPR050428">
    <property type="entry name" value="TCS_sensor_his_kinase"/>
</dbReference>
<dbReference type="EMBL" id="ADCX01000013">
    <property type="protein sequence ID" value="EFG26302.2"/>
    <property type="molecule type" value="Genomic_DNA"/>
</dbReference>
<feature type="compositionally biased region" description="Polar residues" evidence="11">
    <location>
        <begin position="483"/>
        <end position="497"/>
    </location>
</feature>
<dbReference type="CDD" id="cd06225">
    <property type="entry name" value="HAMP"/>
    <property type="match status" value="1"/>
</dbReference>
<dbReference type="GO" id="GO:0005886">
    <property type="term" value="C:plasma membrane"/>
    <property type="evidence" value="ECO:0007669"/>
    <property type="project" value="UniProtKB-SubCell"/>
</dbReference>
<dbReference type="RefSeq" id="WP_231288073.1">
    <property type="nucleotide sequence ID" value="NZ_GG770226.1"/>
</dbReference>
<evidence type="ECO:0000256" key="7">
    <source>
        <dbReference type="ARBA" id="ARBA00022777"/>
    </source>
</evidence>
<dbReference type="Gene3D" id="6.10.340.10">
    <property type="match status" value="1"/>
</dbReference>
<keyword evidence="7" id="KW-0418">Kinase</keyword>
<accession>W5IH56</accession>
<comment type="caution">
    <text evidence="15">The sequence shown here is derived from an EMBL/GenBank/DDBJ whole genome shotgun (WGS) entry which is preliminary data.</text>
</comment>
<feature type="compositionally biased region" description="Polar residues" evidence="11">
    <location>
        <begin position="748"/>
        <end position="759"/>
    </location>
</feature>
<dbReference type="GO" id="GO:0000155">
    <property type="term" value="F:phosphorelay sensor kinase activity"/>
    <property type="evidence" value="ECO:0007669"/>
    <property type="project" value="InterPro"/>
</dbReference>
<dbReference type="Pfam" id="PF00672">
    <property type="entry name" value="HAMP"/>
    <property type="match status" value="1"/>
</dbReference>
<dbReference type="HOGENOM" id="CLU_000445_89_6_11"/>
<feature type="compositionally biased region" description="Polar residues" evidence="11">
    <location>
        <begin position="1"/>
        <end position="11"/>
    </location>
</feature>
<evidence type="ECO:0000313" key="16">
    <source>
        <dbReference type="Proteomes" id="UP000005777"/>
    </source>
</evidence>
<name>W5IH56_SCAIO</name>
<protein>
    <recommendedName>
        <fullName evidence="3">histidine kinase</fullName>
        <ecNumber evidence="3">2.7.13.3</ecNumber>
    </recommendedName>
</protein>
<keyword evidence="5" id="KW-0808">Transferase</keyword>
<feature type="domain" description="HAMP" evidence="14">
    <location>
        <begin position="274"/>
        <end position="327"/>
    </location>
</feature>
<comment type="subcellular location">
    <subcellularLocation>
        <location evidence="2">Cell membrane</location>
    </subcellularLocation>
</comment>
<dbReference type="Pfam" id="PF02518">
    <property type="entry name" value="HATPase_c"/>
    <property type="match status" value="1"/>
</dbReference>
<dbReference type="EC" id="2.7.13.3" evidence="3"/>
<evidence type="ECO:0000256" key="11">
    <source>
        <dbReference type="SAM" id="MobiDB-lite"/>
    </source>
</evidence>
<proteinExistence type="predicted"/>
<reference evidence="15 16" key="1">
    <citation type="submission" date="2012-01" db="EMBL/GenBank/DDBJ databases">
        <title>The Genome Sequence of Scardovia inopinata F0304.</title>
        <authorList>
            <consortium name="The Broad Institute Genome Sequencing Platform"/>
            <person name="Earl A."/>
            <person name="Ward D."/>
            <person name="Feldgarden M."/>
            <person name="Gevers D."/>
            <person name="Izard J."/>
            <person name="Baranova O.V."/>
            <person name="Blanton J.M."/>
            <person name="Tanner A.C."/>
            <person name="Dewhirst F.E."/>
            <person name="Young S.K."/>
            <person name="Zeng Q."/>
            <person name="Gargeya S."/>
            <person name="Fitzgerald M."/>
            <person name="Haas B."/>
            <person name="Abouelleil A."/>
            <person name="Alvarado L."/>
            <person name="Arachchi H.M."/>
            <person name="Berlin A."/>
            <person name="Chapman S.B."/>
            <person name="Gearin G."/>
            <person name="Goldberg J."/>
            <person name="Griggs A."/>
            <person name="Gujja S."/>
            <person name="Hansen M."/>
            <person name="Heiman D."/>
            <person name="Howarth C."/>
            <person name="Larimer J."/>
            <person name="Lui A."/>
            <person name="MacDonald P.J."/>
            <person name="McCowen C."/>
            <person name="Montmayeur A."/>
            <person name="Murphy C."/>
            <person name="Neiman D."/>
            <person name="Pearson M."/>
            <person name="Priest M."/>
            <person name="Roberts A."/>
            <person name="Saif S."/>
            <person name="Shea T."/>
            <person name="Sisk P."/>
            <person name="Stolte C."/>
            <person name="Sykes S."/>
            <person name="Wortman J."/>
            <person name="Nusbaum C."/>
            <person name="Birren B."/>
        </authorList>
    </citation>
    <scope>NUCLEOTIDE SEQUENCE [LARGE SCALE GENOMIC DNA]</scope>
    <source>
        <strain evidence="15 16">F0304</strain>
    </source>
</reference>
<keyword evidence="9" id="KW-0902">Two-component regulatory system</keyword>
<dbReference type="SMART" id="SM00388">
    <property type="entry name" value="HisKA"/>
    <property type="match status" value="1"/>
</dbReference>
<gene>
    <name evidence="15" type="ORF">HMPREF9020_01386</name>
</gene>
<dbReference type="InterPro" id="IPR036890">
    <property type="entry name" value="HATPase_C_sf"/>
</dbReference>
<dbReference type="PANTHER" id="PTHR45436:SF5">
    <property type="entry name" value="SENSOR HISTIDINE KINASE TRCS"/>
    <property type="match status" value="1"/>
</dbReference>
<feature type="transmembrane region" description="Helical" evidence="12">
    <location>
        <begin position="39"/>
        <end position="62"/>
    </location>
</feature>
<feature type="compositionally biased region" description="Basic and acidic residues" evidence="11">
    <location>
        <begin position="516"/>
        <end position="534"/>
    </location>
</feature>
<dbReference type="Gene3D" id="1.10.287.130">
    <property type="match status" value="1"/>
</dbReference>
<dbReference type="AlphaFoldDB" id="W5IH56"/>
<keyword evidence="10 12" id="KW-0472">Membrane</keyword>
<feature type="region of interest" description="Disordered" evidence="11">
    <location>
        <begin position="481"/>
        <end position="556"/>
    </location>
</feature>
<dbReference type="SMART" id="SM00387">
    <property type="entry name" value="HATPase_c"/>
    <property type="match status" value="1"/>
</dbReference>
<evidence type="ECO:0000259" key="13">
    <source>
        <dbReference type="PROSITE" id="PS50109"/>
    </source>
</evidence>
<evidence type="ECO:0000256" key="1">
    <source>
        <dbReference type="ARBA" id="ARBA00000085"/>
    </source>
</evidence>
<evidence type="ECO:0000256" key="8">
    <source>
        <dbReference type="ARBA" id="ARBA00022989"/>
    </source>
</evidence>
<keyword evidence="8 12" id="KW-1133">Transmembrane helix</keyword>
<dbReference type="InterPro" id="IPR036097">
    <property type="entry name" value="HisK_dim/P_sf"/>
</dbReference>
<dbReference type="eggNOG" id="COG2205">
    <property type="taxonomic scope" value="Bacteria"/>
</dbReference>
<dbReference type="PRINTS" id="PR00344">
    <property type="entry name" value="BCTRLSENSOR"/>
</dbReference>
<dbReference type="Proteomes" id="UP000005777">
    <property type="component" value="Unassembled WGS sequence"/>
</dbReference>
<dbReference type="InterPro" id="IPR005467">
    <property type="entry name" value="His_kinase_dom"/>
</dbReference>
<evidence type="ECO:0000256" key="6">
    <source>
        <dbReference type="ARBA" id="ARBA00022692"/>
    </source>
</evidence>
<dbReference type="InterPro" id="IPR003594">
    <property type="entry name" value="HATPase_dom"/>
</dbReference>
<dbReference type="InterPro" id="IPR003661">
    <property type="entry name" value="HisK_dim/P_dom"/>
</dbReference>
<evidence type="ECO:0000256" key="2">
    <source>
        <dbReference type="ARBA" id="ARBA00004236"/>
    </source>
</evidence>
<dbReference type="PANTHER" id="PTHR45436">
    <property type="entry name" value="SENSOR HISTIDINE KINASE YKOH"/>
    <property type="match status" value="1"/>
</dbReference>
<dbReference type="PROSITE" id="PS50109">
    <property type="entry name" value="HIS_KIN"/>
    <property type="match status" value="1"/>
</dbReference>